<comment type="caution">
    <text evidence="19">The sequence shown here is derived from an EMBL/GenBank/DDBJ whole genome shotgun (WGS) entry which is preliminary data.</text>
</comment>
<dbReference type="AlphaFoldDB" id="A0A1Y4LDR5"/>
<evidence type="ECO:0000256" key="10">
    <source>
        <dbReference type="ARBA" id="ARBA00023235"/>
    </source>
</evidence>
<protein>
    <recommendedName>
        <fullName evidence="11">Phosphoglucomutase</fullName>
        <ecNumber evidence="6">5.4.2.2</ecNumber>
    </recommendedName>
    <alternativeName>
        <fullName evidence="13">Alpha-phosphoglucomutase</fullName>
    </alternativeName>
    <alternativeName>
        <fullName evidence="12">Glucose phosphomutase</fullName>
    </alternativeName>
</protein>
<evidence type="ECO:0000256" key="8">
    <source>
        <dbReference type="ARBA" id="ARBA00022723"/>
    </source>
</evidence>
<dbReference type="InterPro" id="IPR005841">
    <property type="entry name" value="Alpha-D-phosphohexomutase_SF"/>
</dbReference>
<evidence type="ECO:0000259" key="15">
    <source>
        <dbReference type="Pfam" id="PF00408"/>
    </source>
</evidence>
<reference evidence="20" key="1">
    <citation type="submission" date="2017-04" db="EMBL/GenBank/DDBJ databases">
        <title>Function of individual gut microbiota members based on whole genome sequencing of pure cultures obtained from chicken caecum.</title>
        <authorList>
            <person name="Medvecky M."/>
            <person name="Cejkova D."/>
            <person name="Polansky O."/>
            <person name="Karasova D."/>
            <person name="Kubasova T."/>
            <person name="Cizek A."/>
            <person name="Rychlik I."/>
        </authorList>
    </citation>
    <scope>NUCLEOTIDE SEQUENCE [LARGE SCALE GENOMIC DNA]</scope>
    <source>
        <strain evidence="20">An180</strain>
    </source>
</reference>
<dbReference type="InterPro" id="IPR005843">
    <property type="entry name" value="A-D-PHexomutase_C"/>
</dbReference>
<dbReference type="PROSITE" id="PS00710">
    <property type="entry name" value="PGM_PMM"/>
    <property type="match status" value="1"/>
</dbReference>
<evidence type="ECO:0000256" key="3">
    <source>
        <dbReference type="ARBA" id="ARBA00005164"/>
    </source>
</evidence>
<evidence type="ECO:0000256" key="11">
    <source>
        <dbReference type="ARBA" id="ARBA00039995"/>
    </source>
</evidence>
<dbReference type="CDD" id="cd05799">
    <property type="entry name" value="PGM2"/>
    <property type="match status" value="1"/>
</dbReference>
<accession>A0A1Y4LDR5</accession>
<dbReference type="GO" id="GO:0005975">
    <property type="term" value="P:carbohydrate metabolic process"/>
    <property type="evidence" value="ECO:0007669"/>
    <property type="project" value="InterPro"/>
</dbReference>
<evidence type="ECO:0000256" key="6">
    <source>
        <dbReference type="ARBA" id="ARBA00012728"/>
    </source>
</evidence>
<evidence type="ECO:0000256" key="7">
    <source>
        <dbReference type="ARBA" id="ARBA00022553"/>
    </source>
</evidence>
<evidence type="ECO:0000256" key="5">
    <source>
        <dbReference type="ARBA" id="ARBA00010231"/>
    </source>
</evidence>
<sequence length="575" mass="63331">MNYMAEYERWLASPALTADERAELEAIRGDEDAIKDRFFAPLSFGTAGLRGVLGVGLYRMNRFTVGAATQGLANLIVQNGSEACARGVAIAYDSRHFSPEFAQLAACILAANGISVKLYDELRPTPELSFAIRYYGTIAGINITASHNPKEYNGYKVYWEDGAQLPPKEADVVAKEMGALDFFADVKTMDFEEAKAQGLVKMMDWQTDEAYLKEVLKVAINPDCVKQVADDFKLVYTPFHGAGYRLVPEILKRIGYKHIICVPEQMVIDGDFPTVKSPNPENKEGFHLAIDLAKANGVDLIIGTDPDADRTGIVLKNSEGEYVTLSGNQVGVLLIDYVITAKKLTGTMPEHPAVLKSLVTTEMARAAAEKNGVDCFDTFTGFKFLAEKIKQFETTGSHEYLFAFEESYGYLAGDYARDKDAVTASMLIAEMAAYYRTKGMTLYDAMQTMYEKYGYYTEQTISITMPGVAGLERMKELMAELRATPLTEVAGHKVEYIRDYQSGVRTCVSCGKTEEMELSGQNVLYYELAGGTSFIIRPSGTEPKVKVYIMAKADSKAESDAKVAALADAAKEIVK</sequence>
<dbReference type="GO" id="GO:0000287">
    <property type="term" value="F:magnesium ion binding"/>
    <property type="evidence" value="ECO:0007669"/>
    <property type="project" value="InterPro"/>
</dbReference>
<evidence type="ECO:0000256" key="1">
    <source>
        <dbReference type="ARBA" id="ARBA00000443"/>
    </source>
</evidence>
<dbReference type="Pfam" id="PF02880">
    <property type="entry name" value="PGM_PMM_III"/>
    <property type="match status" value="1"/>
</dbReference>
<dbReference type="PRINTS" id="PR00509">
    <property type="entry name" value="PGMPMM"/>
</dbReference>
<dbReference type="InterPro" id="IPR016066">
    <property type="entry name" value="A-D-PHexomutase_CS"/>
</dbReference>
<dbReference type="EMBL" id="NFKK01000002">
    <property type="protein sequence ID" value="OUP54040.1"/>
    <property type="molecule type" value="Genomic_DNA"/>
</dbReference>
<dbReference type="InterPro" id="IPR036900">
    <property type="entry name" value="A-D-PHexomutase_C_sf"/>
</dbReference>
<dbReference type="GO" id="GO:0006166">
    <property type="term" value="P:purine ribonucleoside salvage"/>
    <property type="evidence" value="ECO:0007669"/>
    <property type="project" value="TreeGrafter"/>
</dbReference>
<dbReference type="Gene3D" id="3.40.120.10">
    <property type="entry name" value="Alpha-D-Glucose-1,6-Bisphosphate, subunit A, domain 3"/>
    <property type="match status" value="3"/>
</dbReference>
<feature type="domain" description="Alpha-D-phosphohexomutase alpha/beta/alpha" evidence="16">
    <location>
        <begin position="43"/>
        <end position="179"/>
    </location>
</feature>
<keyword evidence="7" id="KW-0597">Phosphoprotein</keyword>
<dbReference type="Pfam" id="PF02878">
    <property type="entry name" value="PGM_PMM_I"/>
    <property type="match status" value="1"/>
</dbReference>
<dbReference type="InterPro" id="IPR005846">
    <property type="entry name" value="A-D-PHexomutase_a/b/a-III"/>
</dbReference>
<name>A0A1Y4LDR5_9FIRM</name>
<comment type="pathway">
    <text evidence="3">Glycolipid metabolism; diglucosyl-diacylglycerol biosynthesis.</text>
</comment>
<evidence type="ECO:0000259" key="18">
    <source>
        <dbReference type="Pfam" id="PF02880"/>
    </source>
</evidence>
<dbReference type="InterPro" id="IPR016055">
    <property type="entry name" value="A-D-PHexomutase_a/b/a-I/II/III"/>
</dbReference>
<dbReference type="SUPFAM" id="SSF55957">
    <property type="entry name" value="Phosphoglucomutase, C-terminal domain"/>
    <property type="match status" value="1"/>
</dbReference>
<feature type="domain" description="Alpha-D-phosphohexomutase C-terminal" evidence="15">
    <location>
        <begin position="529"/>
        <end position="558"/>
    </location>
</feature>
<gene>
    <name evidence="19" type="ORF">B5F17_02185</name>
</gene>
<comment type="catalytic activity">
    <reaction evidence="1">
        <text>alpha-D-glucose 1-phosphate = alpha-D-glucose 6-phosphate</text>
        <dbReference type="Rhea" id="RHEA:23536"/>
        <dbReference type="ChEBI" id="CHEBI:58225"/>
        <dbReference type="ChEBI" id="CHEBI:58601"/>
        <dbReference type="EC" id="5.4.2.2"/>
    </reaction>
</comment>
<keyword evidence="9 14" id="KW-0460">Magnesium</keyword>
<evidence type="ECO:0000256" key="12">
    <source>
        <dbReference type="ARBA" id="ARBA00041398"/>
    </source>
</evidence>
<dbReference type="RefSeq" id="WP_087370289.1">
    <property type="nucleotide sequence ID" value="NZ_NFKK01000002.1"/>
</dbReference>
<dbReference type="SUPFAM" id="SSF53738">
    <property type="entry name" value="Phosphoglucomutase, first 3 domains"/>
    <property type="match status" value="3"/>
</dbReference>
<evidence type="ECO:0000256" key="9">
    <source>
        <dbReference type="ARBA" id="ARBA00022842"/>
    </source>
</evidence>
<evidence type="ECO:0000259" key="16">
    <source>
        <dbReference type="Pfam" id="PF02878"/>
    </source>
</evidence>
<evidence type="ECO:0000256" key="13">
    <source>
        <dbReference type="ARBA" id="ARBA00041467"/>
    </source>
</evidence>
<evidence type="ECO:0000256" key="14">
    <source>
        <dbReference type="RuleBase" id="RU004326"/>
    </source>
</evidence>
<dbReference type="Gene3D" id="3.30.310.50">
    <property type="entry name" value="Alpha-D-phosphohexomutase, C-terminal domain"/>
    <property type="match status" value="1"/>
</dbReference>
<keyword evidence="8 14" id="KW-0479">Metal-binding</keyword>
<dbReference type="Pfam" id="PF00408">
    <property type="entry name" value="PGM_PMM_IV"/>
    <property type="match status" value="1"/>
</dbReference>
<feature type="domain" description="Alpha-D-phosphohexomutase alpha/beta/alpha" evidence="17">
    <location>
        <begin position="210"/>
        <end position="315"/>
    </location>
</feature>
<dbReference type="PANTHER" id="PTHR45745">
    <property type="entry name" value="PHOSPHOMANNOMUTASE 45A"/>
    <property type="match status" value="1"/>
</dbReference>
<comment type="cofactor">
    <cofactor evidence="2">
        <name>Mg(2+)</name>
        <dbReference type="ChEBI" id="CHEBI:18420"/>
    </cofactor>
</comment>
<proteinExistence type="inferred from homology"/>
<feature type="domain" description="Alpha-D-phosphohexomutase alpha/beta/alpha" evidence="18">
    <location>
        <begin position="327"/>
        <end position="453"/>
    </location>
</feature>
<evidence type="ECO:0000256" key="4">
    <source>
        <dbReference type="ARBA" id="ARBA00005189"/>
    </source>
</evidence>
<comment type="similarity">
    <text evidence="5 14">Belongs to the phosphohexose mutase family.</text>
</comment>
<dbReference type="GO" id="GO:0004614">
    <property type="term" value="F:phosphoglucomutase activity"/>
    <property type="evidence" value="ECO:0007669"/>
    <property type="project" value="UniProtKB-EC"/>
</dbReference>
<evidence type="ECO:0000259" key="17">
    <source>
        <dbReference type="Pfam" id="PF02879"/>
    </source>
</evidence>
<evidence type="ECO:0000313" key="19">
    <source>
        <dbReference type="EMBL" id="OUP54040.1"/>
    </source>
</evidence>
<keyword evidence="10" id="KW-0413">Isomerase</keyword>
<dbReference type="PANTHER" id="PTHR45745:SF1">
    <property type="entry name" value="PHOSPHOGLUCOMUTASE 2B-RELATED"/>
    <property type="match status" value="1"/>
</dbReference>
<dbReference type="EC" id="5.4.2.2" evidence="6"/>
<comment type="pathway">
    <text evidence="4">Lipid metabolism.</text>
</comment>
<dbReference type="InterPro" id="IPR005845">
    <property type="entry name" value="A-D-PHexomutase_a/b/a-II"/>
</dbReference>
<evidence type="ECO:0000256" key="2">
    <source>
        <dbReference type="ARBA" id="ARBA00001946"/>
    </source>
</evidence>
<dbReference type="Pfam" id="PF02879">
    <property type="entry name" value="PGM_PMM_II"/>
    <property type="match status" value="1"/>
</dbReference>
<dbReference type="GO" id="GO:0008973">
    <property type="term" value="F:phosphopentomutase activity"/>
    <property type="evidence" value="ECO:0007669"/>
    <property type="project" value="TreeGrafter"/>
</dbReference>
<organism evidence="19 20">
    <name type="scientific">Butyricicoccus pullicaecorum</name>
    <dbReference type="NCBI Taxonomy" id="501571"/>
    <lineage>
        <taxon>Bacteria</taxon>
        <taxon>Bacillati</taxon>
        <taxon>Bacillota</taxon>
        <taxon>Clostridia</taxon>
        <taxon>Eubacteriales</taxon>
        <taxon>Butyricicoccaceae</taxon>
        <taxon>Butyricicoccus</taxon>
    </lineage>
</organism>
<dbReference type="InterPro" id="IPR005844">
    <property type="entry name" value="A-D-PHexomutase_a/b/a-I"/>
</dbReference>
<dbReference type="Proteomes" id="UP000195897">
    <property type="component" value="Unassembled WGS sequence"/>
</dbReference>
<evidence type="ECO:0000313" key="20">
    <source>
        <dbReference type="Proteomes" id="UP000195897"/>
    </source>
</evidence>